<dbReference type="PATRIC" id="fig|1631356.3.peg.1424"/>
<keyword evidence="3" id="KW-1185">Reference proteome</keyword>
<reference evidence="3" key="1">
    <citation type="submission" date="2015-03" db="EMBL/GenBank/DDBJ databases">
        <title>Luteipulveratus halotolerans sp. nov., a novel actinobacterium (Dermacoccaceae) from Sarawak, Malaysia.</title>
        <authorList>
            <person name="Juboi H."/>
            <person name="Basik A."/>
            <person name="Shamsul S.S."/>
            <person name="Arnold P."/>
            <person name="Schmitt E.K."/>
            <person name="Sanglier J.-J."/>
            <person name="Yeo T."/>
        </authorList>
    </citation>
    <scope>NUCLEOTIDE SEQUENCE [LARGE SCALE GENOMIC DNA]</scope>
    <source>
        <strain evidence="3">C296001</strain>
    </source>
</reference>
<organism evidence="2 3">
    <name type="scientific">Luteipulveratus halotolerans</name>
    <dbReference type="NCBI Taxonomy" id="1631356"/>
    <lineage>
        <taxon>Bacteria</taxon>
        <taxon>Bacillati</taxon>
        <taxon>Actinomycetota</taxon>
        <taxon>Actinomycetes</taxon>
        <taxon>Micrococcales</taxon>
        <taxon>Dermacoccaceae</taxon>
        <taxon>Luteipulveratus</taxon>
    </lineage>
</organism>
<dbReference type="RefSeq" id="WP_050669327.1">
    <property type="nucleotide sequence ID" value="NZ_LAIR01000002.1"/>
</dbReference>
<evidence type="ECO:0000313" key="2">
    <source>
        <dbReference type="EMBL" id="KNX37009.1"/>
    </source>
</evidence>
<dbReference type="PROSITE" id="PS51704">
    <property type="entry name" value="GP_PDE"/>
    <property type="match status" value="1"/>
</dbReference>
<dbReference type="AlphaFoldDB" id="A0A0L6CH17"/>
<dbReference type="Gene3D" id="3.20.20.190">
    <property type="entry name" value="Phosphatidylinositol (PI) phosphodiesterase"/>
    <property type="match status" value="1"/>
</dbReference>
<gene>
    <name evidence="2" type="ORF">VV01_07385</name>
</gene>
<dbReference type="PANTHER" id="PTHR43805">
    <property type="entry name" value="GLYCEROPHOSPHORYL DIESTER PHOSPHODIESTERASE"/>
    <property type="match status" value="1"/>
</dbReference>
<dbReference type="STRING" id="1631356.VV01_07385"/>
<sequence>MARTPYLRYDGPVAMAHRGFSLDGLENSMVAFAAAVDLGYVYVETDVHATADRVLLAFHDSTLDRVTNGHGTIHTLPHHRLRSALIDGREPIPTLDEIFEVWPNLRVNIDIKAEPAVLPLVQTIERHRAHDRVCVTSFSDRRRRTALRRLSRPVATSAGQSVTAAFVAAVTSRAPGAVRAVLRGVDCLQVPERHAGVPVVTERSLAAAHAAGVQVHVWTVNDRADVHRLLDLGVDGLITDRADVLKDVLQQRGSWV</sequence>
<feature type="domain" description="GP-PDE" evidence="1">
    <location>
        <begin position="12"/>
        <end position="249"/>
    </location>
</feature>
<dbReference type="Pfam" id="PF03009">
    <property type="entry name" value="GDPD"/>
    <property type="match status" value="1"/>
</dbReference>
<dbReference type="InterPro" id="IPR017946">
    <property type="entry name" value="PLC-like_Pdiesterase_TIM-brl"/>
</dbReference>
<protein>
    <submittedName>
        <fullName evidence="2">Glycerophosphodiester phosphodiesterase</fullName>
    </submittedName>
</protein>
<dbReference type="SUPFAM" id="SSF51695">
    <property type="entry name" value="PLC-like phosphodiesterases"/>
    <property type="match status" value="1"/>
</dbReference>
<dbReference type="EMBL" id="LAIR01000002">
    <property type="protein sequence ID" value="KNX37009.1"/>
    <property type="molecule type" value="Genomic_DNA"/>
</dbReference>
<dbReference type="InterPro" id="IPR030395">
    <property type="entry name" value="GP_PDE_dom"/>
</dbReference>
<evidence type="ECO:0000313" key="3">
    <source>
        <dbReference type="Proteomes" id="UP000037397"/>
    </source>
</evidence>
<dbReference type="PANTHER" id="PTHR43805:SF1">
    <property type="entry name" value="GP-PDE DOMAIN-CONTAINING PROTEIN"/>
    <property type="match status" value="1"/>
</dbReference>
<dbReference type="CDD" id="cd08561">
    <property type="entry name" value="GDPD_cytoplasmic_ScUgpQ2_like"/>
    <property type="match status" value="1"/>
</dbReference>
<accession>A0A0L6CH17</accession>
<comment type="caution">
    <text evidence="2">The sequence shown here is derived from an EMBL/GenBank/DDBJ whole genome shotgun (WGS) entry which is preliminary data.</text>
</comment>
<name>A0A0L6CH17_9MICO</name>
<dbReference type="GO" id="GO:0008081">
    <property type="term" value="F:phosphoric diester hydrolase activity"/>
    <property type="evidence" value="ECO:0007669"/>
    <property type="project" value="InterPro"/>
</dbReference>
<dbReference type="OrthoDB" id="5241788at2"/>
<proteinExistence type="predicted"/>
<dbReference type="GO" id="GO:0006629">
    <property type="term" value="P:lipid metabolic process"/>
    <property type="evidence" value="ECO:0007669"/>
    <property type="project" value="InterPro"/>
</dbReference>
<evidence type="ECO:0000259" key="1">
    <source>
        <dbReference type="PROSITE" id="PS51704"/>
    </source>
</evidence>
<dbReference type="Proteomes" id="UP000037397">
    <property type="component" value="Unassembled WGS sequence"/>
</dbReference>